<reference evidence="2 3" key="1">
    <citation type="journal article" date="2019" name="Nat. Microbiol.">
        <title>Mediterranean grassland soil C-N compound turnover is dependent on rainfall and depth, and is mediated by genomically divergent microorganisms.</title>
        <authorList>
            <person name="Diamond S."/>
            <person name="Andeer P.F."/>
            <person name="Li Z."/>
            <person name="Crits-Christoph A."/>
            <person name="Burstein D."/>
            <person name="Anantharaman K."/>
            <person name="Lane K.R."/>
            <person name="Thomas B.C."/>
            <person name="Pan C."/>
            <person name="Northen T.R."/>
            <person name="Banfield J.F."/>
        </authorList>
    </citation>
    <scope>NUCLEOTIDE SEQUENCE [LARGE SCALE GENOMIC DNA]</scope>
    <source>
        <strain evidence="2">WS_8</strain>
    </source>
</reference>
<dbReference type="Pfam" id="PF07606">
    <property type="entry name" value="DUF1569"/>
    <property type="match status" value="1"/>
</dbReference>
<dbReference type="Proteomes" id="UP000316609">
    <property type="component" value="Unassembled WGS sequence"/>
</dbReference>
<evidence type="ECO:0000256" key="1">
    <source>
        <dbReference type="SAM" id="MobiDB-lite"/>
    </source>
</evidence>
<protein>
    <submittedName>
        <fullName evidence="2">DUF1569 domain-containing protein</fullName>
    </submittedName>
</protein>
<comment type="caution">
    <text evidence="2">The sequence shown here is derived from an EMBL/GenBank/DDBJ whole genome shotgun (WGS) entry which is preliminary data.</text>
</comment>
<evidence type="ECO:0000313" key="3">
    <source>
        <dbReference type="Proteomes" id="UP000316609"/>
    </source>
</evidence>
<dbReference type="EMBL" id="VBOY01000084">
    <property type="protein sequence ID" value="TMQ64520.1"/>
    <property type="molecule type" value="Genomic_DNA"/>
</dbReference>
<feature type="region of interest" description="Disordered" evidence="1">
    <location>
        <begin position="28"/>
        <end position="47"/>
    </location>
</feature>
<sequence length="268" mass="29721">MNSVSAMAKAAIRCIEVERYRGMTSPWVSARGKPGPQTSSLVPVRSPGRHHVTWEAGRCRTRRPRMAASCKLHEASGDCAGSGMALRISRAASLVCAAGSRGAALSPRPVRRHSPRMKTLARPSDKAEILRRLRRVHPGSHRGWGRMSAHQMVCHLADSFRMATGQRPARSDTSLFKRTLLKWVVLYAPLRWPAGIRTSPEIDQEVGGTPPVEFTADVAQLETLIELVTLQMGSLDGRPHPLFGRMSDAAWLRWSYVHMDHHLRQFGA</sequence>
<gene>
    <name evidence="2" type="ORF">E6K78_09010</name>
</gene>
<evidence type="ECO:0000313" key="2">
    <source>
        <dbReference type="EMBL" id="TMQ64520.1"/>
    </source>
</evidence>
<accession>A0A538TLN0</accession>
<organism evidence="2 3">
    <name type="scientific">Eiseniibacteriota bacterium</name>
    <dbReference type="NCBI Taxonomy" id="2212470"/>
    <lineage>
        <taxon>Bacteria</taxon>
        <taxon>Candidatus Eiseniibacteriota</taxon>
    </lineage>
</organism>
<dbReference type="InterPro" id="IPR011463">
    <property type="entry name" value="DUF1569"/>
</dbReference>
<name>A0A538TLN0_UNCEI</name>
<proteinExistence type="predicted"/>
<dbReference type="AlphaFoldDB" id="A0A538TLN0"/>